<protein>
    <submittedName>
        <fullName evidence="1">Uncharacterized protein</fullName>
    </submittedName>
</protein>
<proteinExistence type="predicted"/>
<reference evidence="1" key="2">
    <citation type="submission" date="2022-01" db="EMBL/GenBank/DDBJ databases">
        <authorList>
            <person name="Yamashiro T."/>
            <person name="Shiraishi A."/>
            <person name="Satake H."/>
            <person name="Nakayama K."/>
        </authorList>
    </citation>
    <scope>NUCLEOTIDE SEQUENCE</scope>
</reference>
<gene>
    <name evidence="1" type="ORF">Tco_0923525</name>
</gene>
<evidence type="ECO:0000313" key="2">
    <source>
        <dbReference type="Proteomes" id="UP001151760"/>
    </source>
</evidence>
<sequence length="70" mass="7606">MKSWPLAISSPFLQSQMSSILFPCPSGCQLGQLDGLARSEYDELHLWAKDDDASRAFDITVGSRETGSVG</sequence>
<dbReference type="EMBL" id="BQNB010014850">
    <property type="protein sequence ID" value="GJT33106.1"/>
    <property type="molecule type" value="Genomic_DNA"/>
</dbReference>
<accession>A0ABQ5D4J1</accession>
<comment type="caution">
    <text evidence="1">The sequence shown here is derived from an EMBL/GenBank/DDBJ whole genome shotgun (WGS) entry which is preliminary data.</text>
</comment>
<keyword evidence="2" id="KW-1185">Reference proteome</keyword>
<reference evidence="1" key="1">
    <citation type="journal article" date="2022" name="Int. J. Mol. Sci.">
        <title>Draft Genome of Tanacetum Coccineum: Genomic Comparison of Closely Related Tanacetum-Family Plants.</title>
        <authorList>
            <person name="Yamashiro T."/>
            <person name="Shiraishi A."/>
            <person name="Nakayama K."/>
            <person name="Satake H."/>
        </authorList>
    </citation>
    <scope>NUCLEOTIDE SEQUENCE</scope>
</reference>
<name>A0ABQ5D4J1_9ASTR</name>
<evidence type="ECO:0000313" key="1">
    <source>
        <dbReference type="EMBL" id="GJT33106.1"/>
    </source>
</evidence>
<dbReference type="Proteomes" id="UP001151760">
    <property type="component" value="Unassembled WGS sequence"/>
</dbReference>
<organism evidence="1 2">
    <name type="scientific">Tanacetum coccineum</name>
    <dbReference type="NCBI Taxonomy" id="301880"/>
    <lineage>
        <taxon>Eukaryota</taxon>
        <taxon>Viridiplantae</taxon>
        <taxon>Streptophyta</taxon>
        <taxon>Embryophyta</taxon>
        <taxon>Tracheophyta</taxon>
        <taxon>Spermatophyta</taxon>
        <taxon>Magnoliopsida</taxon>
        <taxon>eudicotyledons</taxon>
        <taxon>Gunneridae</taxon>
        <taxon>Pentapetalae</taxon>
        <taxon>asterids</taxon>
        <taxon>campanulids</taxon>
        <taxon>Asterales</taxon>
        <taxon>Asteraceae</taxon>
        <taxon>Asteroideae</taxon>
        <taxon>Anthemideae</taxon>
        <taxon>Anthemidinae</taxon>
        <taxon>Tanacetum</taxon>
    </lineage>
</organism>